<sequence>MDHAFLRLEVVKRFYSDILGPSKGVREILDADPRSRYIAGILVPKGFREERNPDSEAEIPEKGTEEEIPY</sequence>
<dbReference type="EMBL" id="RCOS01000150">
    <property type="protein sequence ID" value="RSN72500.1"/>
    <property type="molecule type" value="Genomic_DNA"/>
</dbReference>
<feature type="region of interest" description="Disordered" evidence="1">
    <location>
        <begin position="49"/>
        <end position="70"/>
    </location>
</feature>
<protein>
    <submittedName>
        <fullName evidence="2">Uncharacterized protein</fullName>
    </submittedName>
</protein>
<gene>
    <name evidence="2" type="ORF">D6D85_13605</name>
</gene>
<keyword evidence="3" id="KW-1185">Reference proteome</keyword>
<name>A0A429GFH7_9CREN</name>
<dbReference type="Proteomes" id="UP000277582">
    <property type="component" value="Unassembled WGS sequence"/>
</dbReference>
<comment type="caution">
    <text evidence="2">The sequence shown here is derived from an EMBL/GenBank/DDBJ whole genome shotgun (WGS) entry which is preliminary data.</text>
</comment>
<proteinExistence type="predicted"/>
<evidence type="ECO:0000256" key="1">
    <source>
        <dbReference type="SAM" id="MobiDB-lite"/>
    </source>
</evidence>
<feature type="non-terminal residue" evidence="2">
    <location>
        <position position="70"/>
    </location>
</feature>
<reference evidence="2 3" key="1">
    <citation type="submission" date="2018-10" db="EMBL/GenBank/DDBJ databases">
        <title>Co-occurring genomic capacity for anaerobic methane metabolism and dissimilatory sulfite reduction discovered in the Korarchaeota.</title>
        <authorList>
            <person name="Mckay L.J."/>
            <person name="Dlakic M."/>
            <person name="Fields M.W."/>
            <person name="Delmont T.O."/>
            <person name="Eren A.M."/>
            <person name="Jay Z.J."/>
            <person name="Klingelsmith K.B."/>
            <person name="Rusch D.B."/>
            <person name="Inskeep W.P."/>
        </authorList>
    </citation>
    <scope>NUCLEOTIDE SEQUENCE [LARGE SCALE GENOMIC DNA]</scope>
    <source>
        <strain evidence="2 3">MDKW</strain>
    </source>
</reference>
<dbReference type="RefSeq" id="WP_133308324.1">
    <property type="nucleotide sequence ID" value="NZ_RCOS01000150.1"/>
</dbReference>
<organism evidence="2 3">
    <name type="scientific">Candidatus Methanodesulfokora washburnensis</name>
    <dbReference type="NCBI Taxonomy" id="2478471"/>
    <lineage>
        <taxon>Archaea</taxon>
        <taxon>Thermoproteota</taxon>
        <taxon>Candidatus Korarchaeia</taxon>
        <taxon>Candidatus Korarchaeia incertae sedis</taxon>
        <taxon>Candidatus Methanodesulfokora</taxon>
    </lineage>
</organism>
<dbReference type="AlphaFoldDB" id="A0A429GFH7"/>
<evidence type="ECO:0000313" key="3">
    <source>
        <dbReference type="Proteomes" id="UP000277582"/>
    </source>
</evidence>
<evidence type="ECO:0000313" key="2">
    <source>
        <dbReference type="EMBL" id="RSN72500.1"/>
    </source>
</evidence>
<accession>A0A429GFH7</accession>